<dbReference type="GO" id="GO:0000156">
    <property type="term" value="F:phosphorelay response regulator activity"/>
    <property type="evidence" value="ECO:0007669"/>
    <property type="project" value="InterPro"/>
</dbReference>
<evidence type="ECO:0000256" key="4">
    <source>
        <dbReference type="PROSITE-ProRule" id="PRU00050"/>
    </source>
</evidence>
<dbReference type="PROSITE" id="PS50122">
    <property type="entry name" value="CHEB"/>
    <property type="match status" value="1"/>
</dbReference>
<evidence type="ECO:0000313" key="6">
    <source>
        <dbReference type="EMBL" id="TDH58972.1"/>
    </source>
</evidence>
<keyword evidence="4" id="KW-0145">Chemotaxis</keyword>
<feature type="domain" description="CheB-type methylesterase" evidence="5">
    <location>
        <begin position="4"/>
        <end position="194"/>
    </location>
</feature>
<dbReference type="GO" id="GO:0005737">
    <property type="term" value="C:cytoplasm"/>
    <property type="evidence" value="ECO:0007669"/>
    <property type="project" value="InterPro"/>
</dbReference>
<reference evidence="6 7" key="1">
    <citation type="journal article" date="2016" name="J. Microbiol.">
        <title>Dankookia rubra gen. nov., sp. nov., an alphaproteobacterium isolated from sediment of a shallow stream.</title>
        <authorList>
            <person name="Kim W.H."/>
            <person name="Kim D.H."/>
            <person name="Kang K."/>
            <person name="Ahn T.Y."/>
        </authorList>
    </citation>
    <scope>NUCLEOTIDE SEQUENCE [LARGE SCALE GENOMIC DNA]</scope>
    <source>
        <strain evidence="6 7">JCM30602</strain>
    </source>
</reference>
<accession>A0A4R5Q7S4</accession>
<dbReference type="PIRSF" id="PIRSF036461">
    <property type="entry name" value="Chmtx_methlestr"/>
    <property type="match status" value="1"/>
</dbReference>
<evidence type="ECO:0000256" key="2">
    <source>
        <dbReference type="ARBA" id="ARBA00039140"/>
    </source>
</evidence>
<gene>
    <name evidence="6" type="ORF">E2C06_29850</name>
</gene>
<feature type="active site" evidence="4">
    <location>
        <position position="43"/>
    </location>
</feature>
<keyword evidence="7" id="KW-1185">Reference proteome</keyword>
<dbReference type="PANTHER" id="PTHR42872">
    <property type="entry name" value="PROTEIN-GLUTAMATE METHYLESTERASE/PROTEIN-GLUTAMINE GLUTAMINASE"/>
    <property type="match status" value="1"/>
</dbReference>
<dbReference type="GO" id="GO:0008984">
    <property type="term" value="F:protein-glutamate methylesterase activity"/>
    <property type="evidence" value="ECO:0007669"/>
    <property type="project" value="UniProtKB-EC"/>
</dbReference>
<keyword evidence="1 4" id="KW-0378">Hydrolase</keyword>
<evidence type="ECO:0000259" key="5">
    <source>
        <dbReference type="PROSITE" id="PS50122"/>
    </source>
</evidence>
<feature type="active site" evidence="4">
    <location>
        <position position="16"/>
    </location>
</feature>
<dbReference type="OrthoDB" id="9793421at2"/>
<feature type="active site" evidence="4">
    <location>
        <position position="136"/>
    </location>
</feature>
<dbReference type="EMBL" id="SMSJ01000087">
    <property type="protein sequence ID" value="TDH58972.1"/>
    <property type="molecule type" value="Genomic_DNA"/>
</dbReference>
<dbReference type="Proteomes" id="UP000295096">
    <property type="component" value="Unassembled WGS sequence"/>
</dbReference>
<organism evidence="6 7">
    <name type="scientific">Dankookia rubra</name>
    <dbReference type="NCBI Taxonomy" id="1442381"/>
    <lineage>
        <taxon>Bacteria</taxon>
        <taxon>Pseudomonadati</taxon>
        <taxon>Pseudomonadota</taxon>
        <taxon>Alphaproteobacteria</taxon>
        <taxon>Acetobacterales</taxon>
        <taxon>Roseomonadaceae</taxon>
        <taxon>Dankookia</taxon>
    </lineage>
</organism>
<dbReference type="Pfam" id="PF01339">
    <property type="entry name" value="CheB_methylest"/>
    <property type="match status" value="1"/>
</dbReference>
<dbReference type="InterPro" id="IPR035909">
    <property type="entry name" value="CheB_C"/>
</dbReference>
<sequence>MSQDGNRPTAVVIGASAGGVEALQALVAQLPHKFGAALLVVLHIGTRRSALPEILTRAGRLPAAWAVDGEPIRPGRIHVAPPDRHLLIAPDGVCLSLSRGPAENRTRPAVDPLFRSAASAFGPRVAGVVLSGALADGTAGLAEIARCGGITVVQEPNEAAYPSMPLSALRHVSVRYRLPVTGIADLLIRLCDTARSVMPVDLRSTSAVPAPQREGNTPMEGEHTLKRPTALTCPTCGGAVEQSSVDSLPYFECHTGHRFAAPDMGEAQFEQMEQALEVALRVLNERTELCRRLAEAARGRGQVLSAGRWDAAVREAEQRAKVMRTFIEQGWERPIDDEDEGGLAGTPGVG</sequence>
<dbReference type="AlphaFoldDB" id="A0A4R5Q7S4"/>
<dbReference type="PANTHER" id="PTHR42872:SF6">
    <property type="entry name" value="PROTEIN-GLUTAMATE METHYLESTERASE_PROTEIN-GLUTAMINE GLUTAMINASE"/>
    <property type="match status" value="1"/>
</dbReference>
<evidence type="ECO:0000256" key="3">
    <source>
        <dbReference type="ARBA" id="ARBA00048267"/>
    </source>
</evidence>
<dbReference type="InterPro" id="IPR011247">
    <property type="entry name" value="Chemotax_prot-Glu_Me-esterase"/>
</dbReference>
<evidence type="ECO:0000256" key="1">
    <source>
        <dbReference type="ARBA" id="ARBA00022801"/>
    </source>
</evidence>
<comment type="caution">
    <text evidence="6">The sequence shown here is derived from an EMBL/GenBank/DDBJ whole genome shotgun (WGS) entry which is preliminary data.</text>
</comment>
<dbReference type="EC" id="3.1.1.61" evidence="2"/>
<dbReference type="SUPFAM" id="SSF52738">
    <property type="entry name" value="Methylesterase CheB, C-terminal domain"/>
    <property type="match status" value="1"/>
</dbReference>
<protein>
    <recommendedName>
        <fullName evidence="2">protein-glutamate methylesterase</fullName>
        <ecNumber evidence="2">3.1.1.61</ecNumber>
    </recommendedName>
</protein>
<name>A0A4R5Q7S4_9PROT</name>
<dbReference type="InterPro" id="IPR000673">
    <property type="entry name" value="Sig_transdc_resp-reg_Me-estase"/>
</dbReference>
<evidence type="ECO:0000313" key="7">
    <source>
        <dbReference type="Proteomes" id="UP000295096"/>
    </source>
</evidence>
<comment type="catalytic activity">
    <reaction evidence="3">
        <text>[protein]-L-glutamate 5-O-methyl ester + H2O = L-glutamyl-[protein] + methanol + H(+)</text>
        <dbReference type="Rhea" id="RHEA:23236"/>
        <dbReference type="Rhea" id="RHEA-COMP:10208"/>
        <dbReference type="Rhea" id="RHEA-COMP:10311"/>
        <dbReference type="ChEBI" id="CHEBI:15377"/>
        <dbReference type="ChEBI" id="CHEBI:15378"/>
        <dbReference type="ChEBI" id="CHEBI:17790"/>
        <dbReference type="ChEBI" id="CHEBI:29973"/>
        <dbReference type="ChEBI" id="CHEBI:82795"/>
        <dbReference type="EC" id="3.1.1.61"/>
    </reaction>
</comment>
<dbReference type="GO" id="GO:0006935">
    <property type="term" value="P:chemotaxis"/>
    <property type="evidence" value="ECO:0007669"/>
    <property type="project" value="UniProtKB-UniRule"/>
</dbReference>
<proteinExistence type="predicted"/>
<dbReference type="Gene3D" id="3.40.50.180">
    <property type="entry name" value="Methylesterase CheB, C-terminal domain"/>
    <property type="match status" value="1"/>
</dbReference>
<dbReference type="CDD" id="cd16433">
    <property type="entry name" value="CheB"/>
    <property type="match status" value="1"/>
</dbReference>